<evidence type="ECO:0000313" key="3">
    <source>
        <dbReference type="EMBL" id="QES49315.1"/>
    </source>
</evidence>
<organism evidence="3 4">
    <name type="scientific">Streptomyces venezuelae</name>
    <dbReference type="NCBI Taxonomy" id="54571"/>
    <lineage>
        <taxon>Bacteria</taxon>
        <taxon>Bacillati</taxon>
        <taxon>Actinomycetota</taxon>
        <taxon>Actinomycetes</taxon>
        <taxon>Kitasatosporales</taxon>
        <taxon>Streptomycetaceae</taxon>
        <taxon>Streptomyces</taxon>
    </lineage>
</organism>
<feature type="region of interest" description="Disordered" evidence="1">
    <location>
        <begin position="32"/>
        <end position="72"/>
    </location>
</feature>
<evidence type="ECO:0000256" key="2">
    <source>
        <dbReference type="SAM" id="SignalP"/>
    </source>
</evidence>
<feature type="chain" id="PRO_5039423461" description="Secreted protein" evidence="2">
    <location>
        <begin position="26"/>
        <end position="72"/>
    </location>
</feature>
<gene>
    <name evidence="3" type="ORF">DEJ50_17385</name>
</gene>
<keyword evidence="2" id="KW-0732">Signal</keyword>
<evidence type="ECO:0000256" key="1">
    <source>
        <dbReference type="SAM" id="MobiDB-lite"/>
    </source>
</evidence>
<evidence type="ECO:0000313" key="4">
    <source>
        <dbReference type="Proteomes" id="UP000325211"/>
    </source>
</evidence>
<evidence type="ECO:0008006" key="5">
    <source>
        <dbReference type="Google" id="ProtNLM"/>
    </source>
</evidence>
<feature type="signal peptide" evidence="2">
    <location>
        <begin position="1"/>
        <end position="25"/>
    </location>
</feature>
<name>A0A5P2D2F1_STRVZ</name>
<reference evidence="3 4" key="1">
    <citation type="submission" date="2018-05" db="EMBL/GenBank/DDBJ databases">
        <title>Streptomyces venezuelae.</title>
        <authorList>
            <person name="Kim W."/>
            <person name="Lee N."/>
            <person name="Cho B.-K."/>
        </authorList>
    </citation>
    <scope>NUCLEOTIDE SEQUENCE [LARGE SCALE GENOMIC DNA]</scope>
    <source>
        <strain evidence="3 4">ATCC 21782</strain>
    </source>
</reference>
<accession>A0A5P2D2F1</accession>
<protein>
    <recommendedName>
        <fullName evidence="5">Secreted protein</fullName>
    </recommendedName>
</protein>
<dbReference type="Proteomes" id="UP000325211">
    <property type="component" value="Chromosome"/>
</dbReference>
<proteinExistence type="predicted"/>
<dbReference type="EMBL" id="CP029190">
    <property type="protein sequence ID" value="QES49315.1"/>
    <property type="molecule type" value="Genomic_DNA"/>
</dbReference>
<dbReference type="AlphaFoldDB" id="A0A5P2D2F1"/>
<sequence length="72" mass="7276">MRTKSTMYKKLLRSVVAVALSTVVAYGVAGGDLGTTDSGWGSGPTDSGWGSAPLDGWDSGWGSAPLNGEVDA</sequence>